<comment type="caution">
    <text evidence="1">The sequence shown here is derived from an EMBL/GenBank/DDBJ whole genome shotgun (WGS) entry which is preliminary data.</text>
</comment>
<gene>
    <name evidence="1" type="ORF">ACFQ14_06020</name>
</gene>
<organism evidence="1 2">
    <name type="scientific">Pseudahrensia aquimaris</name>
    <dbReference type="NCBI Taxonomy" id="744461"/>
    <lineage>
        <taxon>Bacteria</taxon>
        <taxon>Pseudomonadati</taxon>
        <taxon>Pseudomonadota</taxon>
        <taxon>Alphaproteobacteria</taxon>
        <taxon>Hyphomicrobiales</taxon>
        <taxon>Ahrensiaceae</taxon>
        <taxon>Pseudahrensia</taxon>
    </lineage>
</organism>
<proteinExistence type="predicted"/>
<sequence length="195" mass="22254">MAHPTLYFVRHGQTDWNVALRLQGQQDIPINSTGRAQATQNGRRLAGLLDDPARFRYIASPLGRTRETMNLIRLELGLPAHGYETDDRIKEIAFGLWETYTFDELRVDNAEAVAAREADKWNYAPPLGESYARLLARVQAWLPYVREDSVIVCHGGILRVLEHHLNGTPTDEVAQISIPQDNIYVWDGYKARWLD</sequence>
<dbReference type="PANTHER" id="PTHR48100:SF59">
    <property type="entry name" value="ADENOSYLCOBALAMIN_ALPHA-RIBAZOLE PHOSPHATASE"/>
    <property type="match status" value="1"/>
</dbReference>
<dbReference type="PANTHER" id="PTHR48100">
    <property type="entry name" value="BROAD-SPECIFICITY PHOSPHATASE YOR283W-RELATED"/>
    <property type="match status" value="1"/>
</dbReference>
<keyword evidence="2" id="KW-1185">Reference proteome</keyword>
<reference evidence="2" key="1">
    <citation type="journal article" date="2019" name="Int. J. Syst. Evol. Microbiol.">
        <title>The Global Catalogue of Microorganisms (GCM) 10K type strain sequencing project: providing services to taxonomists for standard genome sequencing and annotation.</title>
        <authorList>
            <consortium name="The Broad Institute Genomics Platform"/>
            <consortium name="The Broad Institute Genome Sequencing Center for Infectious Disease"/>
            <person name="Wu L."/>
            <person name="Ma J."/>
        </authorList>
    </citation>
    <scope>NUCLEOTIDE SEQUENCE [LARGE SCALE GENOMIC DNA]</scope>
    <source>
        <strain evidence="2">CCUG 60023</strain>
    </source>
</reference>
<dbReference type="InterPro" id="IPR050275">
    <property type="entry name" value="PGM_Phosphatase"/>
</dbReference>
<dbReference type="InterPro" id="IPR013078">
    <property type="entry name" value="His_Pase_superF_clade-1"/>
</dbReference>
<accession>A0ABW3FE14</accession>
<protein>
    <submittedName>
        <fullName evidence="1">Histidine phosphatase family protein</fullName>
    </submittedName>
</protein>
<dbReference type="RefSeq" id="WP_377211797.1">
    <property type="nucleotide sequence ID" value="NZ_JBHTJV010000003.1"/>
</dbReference>
<dbReference type="SUPFAM" id="SSF53254">
    <property type="entry name" value="Phosphoglycerate mutase-like"/>
    <property type="match status" value="1"/>
</dbReference>
<name>A0ABW3FE14_9HYPH</name>
<dbReference type="SMART" id="SM00855">
    <property type="entry name" value="PGAM"/>
    <property type="match status" value="1"/>
</dbReference>
<dbReference type="InterPro" id="IPR029033">
    <property type="entry name" value="His_PPase_superfam"/>
</dbReference>
<dbReference type="Gene3D" id="3.40.50.1240">
    <property type="entry name" value="Phosphoglycerate mutase-like"/>
    <property type="match status" value="1"/>
</dbReference>
<evidence type="ECO:0000313" key="1">
    <source>
        <dbReference type="EMBL" id="MFD0915958.1"/>
    </source>
</evidence>
<dbReference type="Proteomes" id="UP001597101">
    <property type="component" value="Unassembled WGS sequence"/>
</dbReference>
<evidence type="ECO:0000313" key="2">
    <source>
        <dbReference type="Proteomes" id="UP001597101"/>
    </source>
</evidence>
<dbReference type="PIRSF" id="PIRSF000709">
    <property type="entry name" value="6PFK_2-Ptase"/>
    <property type="match status" value="1"/>
</dbReference>
<dbReference type="EMBL" id="JBHTJV010000003">
    <property type="protein sequence ID" value="MFD0915958.1"/>
    <property type="molecule type" value="Genomic_DNA"/>
</dbReference>
<dbReference type="CDD" id="cd07067">
    <property type="entry name" value="HP_PGM_like"/>
    <property type="match status" value="1"/>
</dbReference>
<dbReference type="Pfam" id="PF00300">
    <property type="entry name" value="His_Phos_1"/>
    <property type="match status" value="1"/>
</dbReference>